<feature type="compositionally biased region" description="Polar residues" evidence="1">
    <location>
        <begin position="1"/>
        <end position="11"/>
    </location>
</feature>
<accession>A0AAV7W0G1</accession>
<evidence type="ECO:0000313" key="2">
    <source>
        <dbReference type="EMBL" id="KAJ1206191.1"/>
    </source>
</evidence>
<gene>
    <name evidence="2" type="ORF">NDU88_001600</name>
</gene>
<keyword evidence="3" id="KW-1185">Reference proteome</keyword>
<organism evidence="2 3">
    <name type="scientific">Pleurodeles waltl</name>
    <name type="common">Iberian ribbed newt</name>
    <dbReference type="NCBI Taxonomy" id="8319"/>
    <lineage>
        <taxon>Eukaryota</taxon>
        <taxon>Metazoa</taxon>
        <taxon>Chordata</taxon>
        <taxon>Craniata</taxon>
        <taxon>Vertebrata</taxon>
        <taxon>Euteleostomi</taxon>
        <taxon>Amphibia</taxon>
        <taxon>Batrachia</taxon>
        <taxon>Caudata</taxon>
        <taxon>Salamandroidea</taxon>
        <taxon>Salamandridae</taxon>
        <taxon>Pleurodelinae</taxon>
        <taxon>Pleurodeles</taxon>
    </lineage>
</organism>
<dbReference type="EMBL" id="JANPWB010000002">
    <property type="protein sequence ID" value="KAJ1206191.1"/>
    <property type="molecule type" value="Genomic_DNA"/>
</dbReference>
<protein>
    <submittedName>
        <fullName evidence="2">Uncharacterized protein</fullName>
    </submittedName>
</protein>
<comment type="caution">
    <text evidence="2">The sequence shown here is derived from an EMBL/GenBank/DDBJ whole genome shotgun (WGS) entry which is preliminary data.</text>
</comment>
<feature type="compositionally biased region" description="Basic and acidic residues" evidence="1">
    <location>
        <begin position="57"/>
        <end position="75"/>
    </location>
</feature>
<name>A0AAV7W0G1_PLEWA</name>
<reference evidence="2" key="1">
    <citation type="journal article" date="2022" name="bioRxiv">
        <title>Sequencing and chromosome-scale assembly of the giantPleurodeles waltlgenome.</title>
        <authorList>
            <person name="Brown T."/>
            <person name="Elewa A."/>
            <person name="Iarovenko S."/>
            <person name="Subramanian E."/>
            <person name="Araus A.J."/>
            <person name="Petzold A."/>
            <person name="Susuki M."/>
            <person name="Suzuki K.-i.T."/>
            <person name="Hayashi T."/>
            <person name="Toyoda A."/>
            <person name="Oliveira C."/>
            <person name="Osipova E."/>
            <person name="Leigh N.D."/>
            <person name="Simon A."/>
            <person name="Yun M.H."/>
        </authorList>
    </citation>
    <scope>NUCLEOTIDE SEQUENCE</scope>
    <source>
        <strain evidence="2">20211129_DDA</strain>
        <tissue evidence="2">Liver</tissue>
    </source>
</reference>
<evidence type="ECO:0000313" key="3">
    <source>
        <dbReference type="Proteomes" id="UP001066276"/>
    </source>
</evidence>
<feature type="region of interest" description="Disordered" evidence="1">
    <location>
        <begin position="1"/>
        <end position="75"/>
    </location>
</feature>
<sequence length="75" mass="8461">MERGYSGSTAGDNPEGEDGGNQKQKTGFRGGPCLKRRTQKKRRDDDTHQQPVTDDQDNAKEKDVTTKGRRPRDTR</sequence>
<evidence type="ECO:0000256" key="1">
    <source>
        <dbReference type="SAM" id="MobiDB-lite"/>
    </source>
</evidence>
<dbReference type="AlphaFoldDB" id="A0AAV7W0G1"/>
<proteinExistence type="predicted"/>
<dbReference type="Proteomes" id="UP001066276">
    <property type="component" value="Chromosome 1_2"/>
</dbReference>